<dbReference type="CDD" id="cd06145">
    <property type="entry name" value="REX1_like"/>
    <property type="match status" value="1"/>
</dbReference>
<dbReference type="GO" id="GO:0004527">
    <property type="term" value="F:exonuclease activity"/>
    <property type="evidence" value="ECO:0007669"/>
    <property type="project" value="UniProtKB-KW"/>
</dbReference>
<evidence type="ECO:0000256" key="7">
    <source>
        <dbReference type="ARBA" id="ARBA00053817"/>
    </source>
</evidence>
<dbReference type="InterPro" id="IPR012337">
    <property type="entry name" value="RNaseH-like_sf"/>
</dbReference>
<dbReference type="Gene3D" id="3.30.420.10">
    <property type="entry name" value="Ribonuclease H-like superfamily/Ribonuclease H"/>
    <property type="match status" value="1"/>
</dbReference>
<dbReference type="SUPFAM" id="SSF53098">
    <property type="entry name" value="Ribonuclease H-like"/>
    <property type="match status" value="1"/>
</dbReference>
<reference evidence="10" key="2">
    <citation type="submission" date="2023-06" db="EMBL/GenBank/DDBJ databases">
        <authorList>
            <person name="Ma L."/>
            <person name="Liu K.-W."/>
            <person name="Li Z."/>
            <person name="Hsiao Y.-Y."/>
            <person name="Qi Y."/>
            <person name="Fu T."/>
            <person name="Tang G."/>
            <person name="Zhang D."/>
            <person name="Sun W.-H."/>
            <person name="Liu D.-K."/>
            <person name="Li Y."/>
            <person name="Chen G.-Z."/>
            <person name="Liu X.-D."/>
            <person name="Liao X.-Y."/>
            <person name="Jiang Y.-T."/>
            <person name="Yu X."/>
            <person name="Hao Y."/>
            <person name="Huang J."/>
            <person name="Zhao X.-W."/>
            <person name="Ke S."/>
            <person name="Chen Y.-Y."/>
            <person name="Wu W.-L."/>
            <person name="Hsu J.-L."/>
            <person name="Lin Y.-F."/>
            <person name="Huang M.-D."/>
            <person name="Li C.-Y."/>
            <person name="Huang L."/>
            <person name="Wang Z.-W."/>
            <person name="Zhao X."/>
            <person name="Zhong W.-Y."/>
            <person name="Peng D.-H."/>
            <person name="Ahmad S."/>
            <person name="Lan S."/>
            <person name="Zhang J.-S."/>
            <person name="Tsai W.-C."/>
            <person name="Van De Peer Y."/>
            <person name="Liu Z.-J."/>
        </authorList>
    </citation>
    <scope>NUCLEOTIDE SEQUENCE</scope>
    <source>
        <strain evidence="10">SCP</strain>
        <tissue evidence="10">Leaves</tissue>
    </source>
</reference>
<dbReference type="InterPro" id="IPR013520">
    <property type="entry name" value="Ribonucl_H"/>
</dbReference>
<comment type="caution">
    <text evidence="10">The sequence shown here is derived from an EMBL/GenBank/DDBJ whole genome shotgun (WGS) entry which is preliminary data.</text>
</comment>
<comment type="subcellular location">
    <subcellularLocation>
        <location evidence="1">Nucleus</location>
    </subcellularLocation>
</comment>
<comment type="function">
    <text evidence="7">3'-5' exonuclease degrading single-stranded small RNAs.</text>
</comment>
<accession>A0AAV9AP46</accession>
<keyword evidence="6" id="KW-0539">Nucleus</keyword>
<evidence type="ECO:0000256" key="5">
    <source>
        <dbReference type="ARBA" id="ARBA00022839"/>
    </source>
</evidence>
<sequence length="490" mass="55651">MAEDKEMISLLHEEIASTEKEVLSEIVKLAQKQDMKGDKGSWKEFLNVHDRKFGAFFSDPSKRSNDILISFLKTFTLVDNLKFFVNRIRRYKNLKEVEQYTKSSSNTGSPQQRLVLLTMEHSQYKERYSFPSHSDGWIVTELGKISKAMKSKRMIAIDCEMVLCEDGTDAVVKVCAVDQNLEVKLDKFVNPNQEVADYRSEITGISAKDLEGCTCSLQDIQKSLKRLLRSGTILVGHTLYNDLQALKIDHLRVIDTSYIFEYLDRPTYSTPSLNDLCKVVLGSEVRKEGEPHNCLEDARAAMKIVLAKLEHGFNDPILIPRKMVSEADLVKLLLHGIPVGVNCQELRKSFPKGSKFEFQPTVKAKGKSYSVYVSFEDSTLACEAYKGMEGEEIKDSNGLPQKLVTLELESGKTISFHVRKMAPDTSTEPALPKKRPAQDESEPYKKQKVTLHQCNHIEEIEKLRLELKQKDEEILSLQKILSAVTRKHGL</sequence>
<evidence type="ECO:0000256" key="6">
    <source>
        <dbReference type="ARBA" id="ARBA00023242"/>
    </source>
</evidence>
<protein>
    <submittedName>
        <fullName evidence="10">Small RNA degrading nuclease 3</fullName>
    </submittedName>
</protein>
<dbReference type="Proteomes" id="UP001179952">
    <property type="component" value="Unassembled WGS sequence"/>
</dbReference>
<dbReference type="AlphaFoldDB" id="A0AAV9AP46"/>
<dbReference type="EMBL" id="JAUJYN010000007">
    <property type="protein sequence ID" value="KAK1265910.1"/>
    <property type="molecule type" value="Genomic_DNA"/>
</dbReference>
<evidence type="ECO:0000259" key="9">
    <source>
        <dbReference type="SMART" id="SM00479"/>
    </source>
</evidence>
<dbReference type="Pfam" id="PF00929">
    <property type="entry name" value="RNase_T"/>
    <property type="match status" value="1"/>
</dbReference>
<evidence type="ECO:0000313" key="11">
    <source>
        <dbReference type="Proteomes" id="UP001179952"/>
    </source>
</evidence>
<keyword evidence="3" id="KW-0540">Nuclease</keyword>
<evidence type="ECO:0000256" key="4">
    <source>
        <dbReference type="ARBA" id="ARBA00022801"/>
    </source>
</evidence>
<feature type="compositionally biased region" description="Basic and acidic residues" evidence="8">
    <location>
        <begin position="436"/>
        <end position="445"/>
    </location>
</feature>
<evidence type="ECO:0000256" key="1">
    <source>
        <dbReference type="ARBA" id="ARBA00004123"/>
    </source>
</evidence>
<dbReference type="PANTHER" id="PTHR12801:SF115">
    <property type="entry name" value="FI18136P1-RELATED"/>
    <property type="match status" value="1"/>
</dbReference>
<dbReference type="SMART" id="SM00479">
    <property type="entry name" value="EXOIII"/>
    <property type="match status" value="1"/>
</dbReference>
<keyword evidence="11" id="KW-1185">Reference proteome</keyword>
<organism evidence="10 11">
    <name type="scientific">Acorus gramineus</name>
    <name type="common">Dwarf sweet flag</name>
    <dbReference type="NCBI Taxonomy" id="55184"/>
    <lineage>
        <taxon>Eukaryota</taxon>
        <taxon>Viridiplantae</taxon>
        <taxon>Streptophyta</taxon>
        <taxon>Embryophyta</taxon>
        <taxon>Tracheophyta</taxon>
        <taxon>Spermatophyta</taxon>
        <taxon>Magnoliopsida</taxon>
        <taxon>Liliopsida</taxon>
        <taxon>Acoraceae</taxon>
        <taxon>Acorus</taxon>
    </lineage>
</organism>
<proteinExistence type="inferred from homology"/>
<dbReference type="PANTHER" id="PTHR12801">
    <property type="entry name" value="RNA EXONUCLEASE REXO1 / RECO3 FAMILY MEMBER-RELATED"/>
    <property type="match status" value="1"/>
</dbReference>
<evidence type="ECO:0000256" key="8">
    <source>
        <dbReference type="SAM" id="MobiDB-lite"/>
    </source>
</evidence>
<name>A0AAV9AP46_ACOGR</name>
<feature type="region of interest" description="Disordered" evidence="8">
    <location>
        <begin position="421"/>
        <end position="447"/>
    </location>
</feature>
<keyword evidence="4" id="KW-0378">Hydrolase</keyword>
<dbReference type="InterPro" id="IPR034922">
    <property type="entry name" value="REX1-like_exo"/>
</dbReference>
<dbReference type="InterPro" id="IPR047021">
    <property type="entry name" value="REXO1/3/4-like"/>
</dbReference>
<dbReference type="GO" id="GO:0005634">
    <property type="term" value="C:nucleus"/>
    <property type="evidence" value="ECO:0007669"/>
    <property type="project" value="UniProtKB-SubCell"/>
</dbReference>
<dbReference type="InterPro" id="IPR036397">
    <property type="entry name" value="RNaseH_sf"/>
</dbReference>
<dbReference type="GO" id="GO:0003676">
    <property type="term" value="F:nucleic acid binding"/>
    <property type="evidence" value="ECO:0007669"/>
    <property type="project" value="InterPro"/>
</dbReference>
<evidence type="ECO:0000256" key="3">
    <source>
        <dbReference type="ARBA" id="ARBA00022722"/>
    </source>
</evidence>
<comment type="similarity">
    <text evidence="2">Belongs to the REXO1/REXO3 family.</text>
</comment>
<evidence type="ECO:0000256" key="2">
    <source>
        <dbReference type="ARBA" id="ARBA00006357"/>
    </source>
</evidence>
<keyword evidence="5" id="KW-0269">Exonuclease</keyword>
<reference evidence="10" key="1">
    <citation type="journal article" date="2023" name="Nat. Commun.">
        <title>Diploid and tetraploid genomes of Acorus and the evolution of monocots.</title>
        <authorList>
            <person name="Ma L."/>
            <person name="Liu K.W."/>
            <person name="Li Z."/>
            <person name="Hsiao Y.Y."/>
            <person name="Qi Y."/>
            <person name="Fu T."/>
            <person name="Tang G.D."/>
            <person name="Zhang D."/>
            <person name="Sun W.H."/>
            <person name="Liu D.K."/>
            <person name="Li Y."/>
            <person name="Chen G.Z."/>
            <person name="Liu X.D."/>
            <person name="Liao X.Y."/>
            <person name="Jiang Y.T."/>
            <person name="Yu X."/>
            <person name="Hao Y."/>
            <person name="Huang J."/>
            <person name="Zhao X.W."/>
            <person name="Ke S."/>
            <person name="Chen Y.Y."/>
            <person name="Wu W.L."/>
            <person name="Hsu J.L."/>
            <person name="Lin Y.F."/>
            <person name="Huang M.D."/>
            <person name="Li C.Y."/>
            <person name="Huang L."/>
            <person name="Wang Z.W."/>
            <person name="Zhao X."/>
            <person name="Zhong W.Y."/>
            <person name="Peng D.H."/>
            <person name="Ahmad S."/>
            <person name="Lan S."/>
            <person name="Zhang J.S."/>
            <person name="Tsai W.C."/>
            <person name="Van de Peer Y."/>
            <person name="Liu Z.J."/>
        </authorList>
    </citation>
    <scope>NUCLEOTIDE SEQUENCE</scope>
    <source>
        <strain evidence="10">SCP</strain>
    </source>
</reference>
<evidence type="ECO:0000313" key="10">
    <source>
        <dbReference type="EMBL" id="KAK1265910.1"/>
    </source>
</evidence>
<dbReference type="FunFam" id="3.30.420.10:FF:000080">
    <property type="entry name" value="Small RNA degrading nuclease 3"/>
    <property type="match status" value="1"/>
</dbReference>
<gene>
    <name evidence="10" type="ORF">QJS04_geneDACA009143</name>
</gene>
<feature type="domain" description="Exonuclease" evidence="9">
    <location>
        <begin position="153"/>
        <end position="314"/>
    </location>
</feature>